<dbReference type="OMA" id="RNKVANW"/>
<reference evidence="8" key="1">
    <citation type="journal article" date="2020" name="bioRxiv">
        <title>Chromosome-level reference genome of the European wasp spider Argiope bruennichi: a resource for studies on range expansion and evolutionary adaptation.</title>
        <authorList>
            <person name="Sheffer M.M."/>
            <person name="Hoppe A."/>
            <person name="Krehenwinkel H."/>
            <person name="Uhl G."/>
            <person name="Kuss A.W."/>
            <person name="Jensen L."/>
            <person name="Jensen C."/>
            <person name="Gillespie R.G."/>
            <person name="Hoff K.J."/>
            <person name="Prost S."/>
        </authorList>
    </citation>
    <scope>NUCLEOTIDE SEQUENCE</scope>
</reference>
<name>A0A8T0FIY0_ARGBR</name>
<dbReference type="InterPro" id="IPR020821">
    <property type="entry name" value="ENPP1-3/EXOG-like_nuc-like"/>
</dbReference>
<keyword evidence="2" id="KW-0540">Nuclease</keyword>
<dbReference type="GO" id="GO:0016787">
    <property type="term" value="F:hydrolase activity"/>
    <property type="evidence" value="ECO:0007669"/>
    <property type="project" value="InterPro"/>
</dbReference>
<dbReference type="SMART" id="SM00477">
    <property type="entry name" value="NUC"/>
    <property type="match status" value="1"/>
</dbReference>
<sequence length="251" mass="29061">MDNTTPEFSREVDVPPSTKDEIMCLGYPSLENIFERDCYVMSYNLERKVAKWVQECLTSNHLNHSYLTRHDAIEFKEDRGINGVASLADCTDWQENNYERGHLAAAANHRYNRKAYYSTFLISNIAPMHKKVNNLISKIERQGRKFVKDYGNVHIITGTIFHTERKEPIFVREGSEVQVPDAIFKILAIKDERNRCKVTGYVIENSLDVDDKDIKNSRKTLLEIRYLTGLNLLSQVPKENIVEDRIRNSGC</sequence>
<evidence type="ECO:0000259" key="6">
    <source>
        <dbReference type="SMART" id="SM00477"/>
    </source>
</evidence>
<proteinExistence type="inferred from homology"/>
<dbReference type="Proteomes" id="UP000807504">
    <property type="component" value="Unassembled WGS sequence"/>
</dbReference>
<dbReference type="GO" id="GO:0003676">
    <property type="term" value="F:nucleic acid binding"/>
    <property type="evidence" value="ECO:0007669"/>
    <property type="project" value="InterPro"/>
</dbReference>
<evidence type="ECO:0000313" key="8">
    <source>
        <dbReference type="EMBL" id="KAF8788763.1"/>
    </source>
</evidence>
<dbReference type="OrthoDB" id="69221at2759"/>
<dbReference type="SMART" id="SM00892">
    <property type="entry name" value="Endonuclease_NS"/>
    <property type="match status" value="1"/>
</dbReference>
<dbReference type="InterPro" id="IPR044929">
    <property type="entry name" value="DNA/RNA_non-sp_Endonuclease_sf"/>
</dbReference>
<evidence type="ECO:0000256" key="5">
    <source>
        <dbReference type="PIRSR" id="PIRSR640255-2"/>
    </source>
</evidence>
<keyword evidence="3 8" id="KW-0255">Endonuclease</keyword>
<keyword evidence="3 8" id="KW-0378">Hydrolase</keyword>
<feature type="active site" description="Proton acceptor" evidence="4">
    <location>
        <position position="102"/>
    </location>
</feature>
<dbReference type="GO" id="GO:0004519">
    <property type="term" value="F:endonuclease activity"/>
    <property type="evidence" value="ECO:0007669"/>
    <property type="project" value="UniProtKB-KW"/>
</dbReference>
<dbReference type="PANTHER" id="PTHR13966:SF5">
    <property type="entry name" value="ENDONUCLEASE G, MITOCHONDRIAL"/>
    <property type="match status" value="1"/>
</dbReference>
<evidence type="ECO:0000256" key="2">
    <source>
        <dbReference type="ARBA" id="ARBA00022722"/>
    </source>
</evidence>
<dbReference type="AlphaFoldDB" id="A0A8T0FIY0"/>
<evidence type="ECO:0000256" key="3">
    <source>
        <dbReference type="ARBA" id="ARBA00022759"/>
    </source>
</evidence>
<dbReference type="SUPFAM" id="SSF54060">
    <property type="entry name" value="His-Me finger endonucleases"/>
    <property type="match status" value="1"/>
</dbReference>
<evidence type="ECO:0000256" key="4">
    <source>
        <dbReference type="PIRSR" id="PIRSR640255-1"/>
    </source>
</evidence>
<accession>A0A8T0FIY0</accession>
<feature type="domain" description="ENPP1-3/EXOG-like endonuclease/phosphodiesterase" evidence="6">
    <location>
        <begin position="36"/>
        <end position="239"/>
    </location>
</feature>
<comment type="caution">
    <text evidence="8">The sequence shown here is derived from an EMBL/GenBank/DDBJ whole genome shotgun (WGS) entry which is preliminary data.</text>
</comment>
<dbReference type="InterPro" id="IPR001604">
    <property type="entry name" value="Endo_G_ENPP1-like_dom"/>
</dbReference>
<dbReference type="Gene3D" id="3.40.570.10">
    <property type="entry name" value="Extracellular Endonuclease, subunit A"/>
    <property type="match status" value="1"/>
</dbReference>
<dbReference type="PANTHER" id="PTHR13966">
    <property type="entry name" value="ENDONUCLEASE RELATED"/>
    <property type="match status" value="1"/>
</dbReference>
<keyword evidence="9" id="KW-1185">Reference proteome</keyword>
<dbReference type="GO" id="GO:0046872">
    <property type="term" value="F:metal ion binding"/>
    <property type="evidence" value="ECO:0007669"/>
    <property type="project" value="UniProtKB-KW"/>
</dbReference>
<evidence type="ECO:0000256" key="1">
    <source>
        <dbReference type="ARBA" id="ARBA00010052"/>
    </source>
</evidence>
<dbReference type="InterPro" id="IPR044925">
    <property type="entry name" value="His-Me_finger_sf"/>
</dbReference>
<comment type="similarity">
    <text evidence="1">Belongs to the DNA/RNA non-specific endonuclease family.</text>
</comment>
<reference evidence="8" key="2">
    <citation type="submission" date="2020-06" db="EMBL/GenBank/DDBJ databases">
        <authorList>
            <person name="Sheffer M."/>
        </authorList>
    </citation>
    <scope>NUCLEOTIDE SEQUENCE</scope>
</reference>
<dbReference type="EMBL" id="JABXBU010000012">
    <property type="protein sequence ID" value="KAF8788763.1"/>
    <property type="molecule type" value="Genomic_DNA"/>
</dbReference>
<organism evidence="8 9">
    <name type="scientific">Argiope bruennichi</name>
    <name type="common">Wasp spider</name>
    <name type="synonym">Aranea bruennichi</name>
    <dbReference type="NCBI Taxonomy" id="94029"/>
    <lineage>
        <taxon>Eukaryota</taxon>
        <taxon>Metazoa</taxon>
        <taxon>Ecdysozoa</taxon>
        <taxon>Arthropoda</taxon>
        <taxon>Chelicerata</taxon>
        <taxon>Arachnida</taxon>
        <taxon>Araneae</taxon>
        <taxon>Araneomorphae</taxon>
        <taxon>Entelegynae</taxon>
        <taxon>Araneoidea</taxon>
        <taxon>Araneidae</taxon>
        <taxon>Argiope</taxon>
    </lineage>
</organism>
<gene>
    <name evidence="8" type="ORF">HNY73_006769</name>
</gene>
<feature type="binding site" evidence="5">
    <location>
        <position position="133"/>
    </location>
    <ligand>
        <name>Mg(2+)</name>
        <dbReference type="ChEBI" id="CHEBI:18420"/>
        <note>catalytic</note>
    </ligand>
</feature>
<keyword evidence="5" id="KW-0479">Metal-binding</keyword>
<evidence type="ECO:0000259" key="7">
    <source>
        <dbReference type="SMART" id="SM00892"/>
    </source>
</evidence>
<dbReference type="Pfam" id="PF01223">
    <property type="entry name" value="Endonuclease_NS"/>
    <property type="match status" value="1"/>
</dbReference>
<evidence type="ECO:0000313" key="9">
    <source>
        <dbReference type="Proteomes" id="UP000807504"/>
    </source>
</evidence>
<feature type="domain" description="DNA/RNA non-specific endonuclease/pyrophosphatase/phosphodiesterase" evidence="7">
    <location>
        <begin position="35"/>
        <end position="239"/>
    </location>
</feature>
<dbReference type="InterPro" id="IPR040255">
    <property type="entry name" value="Non-specific_endonuclease"/>
</dbReference>
<protein>
    <submittedName>
        <fullName evidence="8">Endonuclease G like protein</fullName>
    </submittedName>
</protein>